<evidence type="ECO:0000256" key="1">
    <source>
        <dbReference type="ARBA" id="ARBA00022448"/>
    </source>
</evidence>
<dbReference type="Gene3D" id="3.40.50.300">
    <property type="entry name" value="P-loop containing nucleotide triphosphate hydrolases"/>
    <property type="match status" value="1"/>
</dbReference>
<dbReference type="PROSITE" id="PS50893">
    <property type="entry name" value="ABC_TRANSPORTER_2"/>
    <property type="match status" value="1"/>
</dbReference>
<evidence type="ECO:0000256" key="6">
    <source>
        <dbReference type="ARBA" id="ARBA00023136"/>
    </source>
</evidence>
<dbReference type="Proteomes" id="UP000596145">
    <property type="component" value="Chromosome"/>
</dbReference>
<dbReference type="GO" id="GO:0016887">
    <property type="term" value="F:ATP hydrolysis activity"/>
    <property type="evidence" value="ECO:0007669"/>
    <property type="project" value="InterPro"/>
</dbReference>
<evidence type="ECO:0000313" key="10">
    <source>
        <dbReference type="EMBL" id="QQB46264.1"/>
    </source>
</evidence>
<dbReference type="GO" id="GO:0005524">
    <property type="term" value="F:ATP binding"/>
    <property type="evidence" value="ECO:0007669"/>
    <property type="project" value="UniProtKB-KW"/>
</dbReference>
<dbReference type="PANTHER" id="PTHR43875">
    <property type="entry name" value="MALTODEXTRIN IMPORT ATP-BINDING PROTEIN MSMX"/>
    <property type="match status" value="1"/>
</dbReference>
<gene>
    <name evidence="10" type="ORF">I6I10_12630</name>
</gene>
<keyword evidence="2" id="KW-1003">Cell membrane</keyword>
<dbReference type="InterPro" id="IPR027417">
    <property type="entry name" value="P-loop_NTPase"/>
</dbReference>
<keyword evidence="3" id="KW-0547">Nucleotide-binding</keyword>
<dbReference type="GO" id="GO:0055052">
    <property type="term" value="C:ATP-binding cassette (ABC) transporter complex, substrate-binding subunit-containing"/>
    <property type="evidence" value="ECO:0007669"/>
    <property type="project" value="TreeGrafter"/>
</dbReference>
<dbReference type="EC" id="7.6.2.9" evidence="7"/>
<protein>
    <recommendedName>
        <fullName evidence="7">ABC-type quaternary amine transporter</fullName>
        <ecNumber evidence="7">7.6.2.9</ecNumber>
    </recommendedName>
</protein>
<dbReference type="OrthoDB" id="9802264at2"/>
<dbReference type="RefSeq" id="WP_084036930.1">
    <property type="nucleotide sequence ID" value="NZ_CP066007.1"/>
</dbReference>
<dbReference type="GeneID" id="92759455"/>
<keyword evidence="1" id="KW-0813">Transport</keyword>
<feature type="compositionally biased region" description="Basic and acidic residues" evidence="8">
    <location>
        <begin position="13"/>
        <end position="27"/>
    </location>
</feature>
<proteinExistence type="predicted"/>
<dbReference type="InterPro" id="IPR047641">
    <property type="entry name" value="ABC_transpr_MalK/UgpC-like"/>
</dbReference>
<feature type="domain" description="ABC transporter" evidence="9">
    <location>
        <begin position="37"/>
        <end position="275"/>
    </location>
</feature>
<keyword evidence="5" id="KW-1278">Translocase</keyword>
<feature type="region of interest" description="Disordered" evidence="8">
    <location>
        <begin position="1"/>
        <end position="35"/>
    </location>
</feature>
<keyword evidence="4 10" id="KW-0067">ATP-binding</keyword>
<dbReference type="FunFam" id="3.40.50.300:FF:000425">
    <property type="entry name" value="Probable ABC transporter, ATP-binding subunit"/>
    <property type="match status" value="1"/>
</dbReference>
<accession>A0A7T4EF68</accession>
<dbReference type="InterPro" id="IPR017871">
    <property type="entry name" value="ABC_transporter-like_CS"/>
</dbReference>
<dbReference type="Pfam" id="PF00005">
    <property type="entry name" value="ABC_tran"/>
    <property type="match status" value="1"/>
</dbReference>
<organism evidence="10 11">
    <name type="scientific">Corynebacterium glucuronolyticum</name>
    <dbReference type="NCBI Taxonomy" id="39791"/>
    <lineage>
        <taxon>Bacteria</taxon>
        <taxon>Bacillati</taxon>
        <taxon>Actinomycetota</taxon>
        <taxon>Actinomycetes</taxon>
        <taxon>Mycobacteriales</taxon>
        <taxon>Corynebacteriaceae</taxon>
        <taxon>Corynebacterium</taxon>
    </lineage>
</organism>
<evidence type="ECO:0000256" key="4">
    <source>
        <dbReference type="ARBA" id="ARBA00022840"/>
    </source>
</evidence>
<sequence length="366" mass="39862">MSHPYEKLAASNRNKEANELAAADKSHVSSSSQGTSIELDGVAREFSDGTGLHPSSVRIDAGEFASILGPSGCGKSTMLRCIAGLETPDAGRIAFGSTNVFDAELGINVPPNRRGLSMVFQDLALWPHMTVEKNVEFPLTVGKRKVPAGERQRRVQEALEKVGIASKAQQRPQQLSGGQQQRVAIARAIVSQPRVILMDEPLSALDAALRQQIRGEITSLAKKLGVTVLYVTHDQSEALAMSDRVIVMEQGEIVQFTSPVEIYTHPANDFVATFVGHMNRDSAGRTWRPEHISISTDALQMSEPRNAESPAGKRMYSARVRECHYVGGRYEVTVNVQGADEPWLVYSNREVGRSENLTLVTTTPSG</sequence>
<keyword evidence="6" id="KW-0472">Membrane</keyword>
<evidence type="ECO:0000313" key="11">
    <source>
        <dbReference type="Proteomes" id="UP000596145"/>
    </source>
</evidence>
<evidence type="ECO:0000256" key="7">
    <source>
        <dbReference type="ARBA" id="ARBA00066388"/>
    </source>
</evidence>
<evidence type="ECO:0000256" key="2">
    <source>
        <dbReference type="ARBA" id="ARBA00022475"/>
    </source>
</evidence>
<name>A0A7T4EF68_9CORY</name>
<dbReference type="EMBL" id="CP066007">
    <property type="protein sequence ID" value="QQB46264.1"/>
    <property type="molecule type" value="Genomic_DNA"/>
</dbReference>
<dbReference type="AlphaFoldDB" id="A0A7T4EF68"/>
<dbReference type="SUPFAM" id="SSF52540">
    <property type="entry name" value="P-loop containing nucleoside triphosphate hydrolases"/>
    <property type="match status" value="1"/>
</dbReference>
<evidence type="ECO:0000256" key="8">
    <source>
        <dbReference type="SAM" id="MobiDB-lite"/>
    </source>
</evidence>
<evidence type="ECO:0000256" key="5">
    <source>
        <dbReference type="ARBA" id="ARBA00022967"/>
    </source>
</evidence>
<dbReference type="SMART" id="SM00382">
    <property type="entry name" value="AAA"/>
    <property type="match status" value="1"/>
</dbReference>
<evidence type="ECO:0000259" key="9">
    <source>
        <dbReference type="PROSITE" id="PS50893"/>
    </source>
</evidence>
<evidence type="ECO:0000256" key="3">
    <source>
        <dbReference type="ARBA" id="ARBA00022741"/>
    </source>
</evidence>
<dbReference type="InterPro" id="IPR003439">
    <property type="entry name" value="ABC_transporter-like_ATP-bd"/>
</dbReference>
<reference evidence="10 11" key="1">
    <citation type="submission" date="2020-12" db="EMBL/GenBank/DDBJ databases">
        <title>FDA dAtabase for Regulatory Grade micrObial Sequences (FDA-ARGOS): Supporting development and validation of Infectious Disease Dx tests.</title>
        <authorList>
            <person name="Sproer C."/>
            <person name="Gronow S."/>
            <person name="Severitt S."/>
            <person name="Schroder I."/>
            <person name="Tallon L."/>
            <person name="Sadzewicz L."/>
            <person name="Zhao X."/>
            <person name="Boylan J."/>
            <person name="Ott S."/>
            <person name="Bowen H."/>
            <person name="Vavikolanu K."/>
            <person name="Mehta A."/>
            <person name="Aluvathingal J."/>
            <person name="Nadendla S."/>
            <person name="Lowell S."/>
            <person name="Myers T."/>
            <person name="Yan Y."/>
            <person name="Sichtig H."/>
        </authorList>
    </citation>
    <scope>NUCLEOTIDE SEQUENCE [LARGE SCALE GENOMIC DNA]</scope>
    <source>
        <strain evidence="10 11">FDAARGOS_1053</strain>
    </source>
</reference>
<dbReference type="GO" id="GO:0015418">
    <property type="term" value="F:ABC-type quaternary ammonium compound transporting activity"/>
    <property type="evidence" value="ECO:0007669"/>
    <property type="project" value="UniProtKB-EC"/>
</dbReference>
<dbReference type="InterPro" id="IPR003593">
    <property type="entry name" value="AAA+_ATPase"/>
</dbReference>
<dbReference type="PROSITE" id="PS00211">
    <property type="entry name" value="ABC_TRANSPORTER_1"/>
    <property type="match status" value="1"/>
</dbReference>
<dbReference type="PANTHER" id="PTHR43875:SF15">
    <property type="entry name" value="TREHALOSE IMPORT ATP-BINDING PROTEIN SUGC"/>
    <property type="match status" value="1"/>
</dbReference>